<dbReference type="InterPro" id="IPR025738">
    <property type="entry name" value="BatD"/>
</dbReference>
<dbReference type="PANTHER" id="PTHR40940">
    <property type="entry name" value="PROTEIN BATD-RELATED"/>
    <property type="match status" value="1"/>
</dbReference>
<keyword evidence="1" id="KW-0812">Transmembrane</keyword>
<gene>
    <name evidence="3" type="ORF">GCM10007916_22330</name>
</gene>
<keyword evidence="4" id="KW-1185">Reference proteome</keyword>
<evidence type="ECO:0000256" key="2">
    <source>
        <dbReference type="SAM" id="SignalP"/>
    </source>
</evidence>
<dbReference type="PANTHER" id="PTHR40940:SF1">
    <property type="entry name" value="PROTEIN BATD"/>
    <property type="match status" value="1"/>
</dbReference>
<evidence type="ECO:0000313" key="4">
    <source>
        <dbReference type="Proteomes" id="UP001157353"/>
    </source>
</evidence>
<keyword evidence="1" id="KW-0472">Membrane</keyword>
<proteinExistence type="predicted"/>
<accession>A0ABQ6E1P1</accession>
<dbReference type="RefSeq" id="WP_284204289.1">
    <property type="nucleotide sequence ID" value="NZ_BSPQ01000010.1"/>
</dbReference>
<dbReference type="EMBL" id="BSPQ01000010">
    <property type="protein sequence ID" value="GLS91164.1"/>
    <property type="molecule type" value="Genomic_DNA"/>
</dbReference>
<keyword evidence="2" id="KW-0732">Signal</keyword>
<comment type="caution">
    <text evidence="3">The sequence shown here is derived from an EMBL/GenBank/DDBJ whole genome shotgun (WGS) entry which is preliminary data.</text>
</comment>
<feature type="chain" id="PRO_5046457783" description="Protein BatD" evidence="2">
    <location>
        <begin position="35"/>
        <end position="460"/>
    </location>
</feature>
<protein>
    <recommendedName>
        <fullName evidence="5">Protein BatD</fullName>
    </recommendedName>
</protein>
<feature type="transmembrane region" description="Helical" evidence="1">
    <location>
        <begin position="313"/>
        <end position="339"/>
    </location>
</feature>
<name>A0ABQ6E1P1_9GAMM</name>
<evidence type="ECO:0000313" key="3">
    <source>
        <dbReference type="EMBL" id="GLS91164.1"/>
    </source>
</evidence>
<sequence length="460" mass="52735">MRRSLPIITQLIARLTLCILVLSIMLLSAPTALAMTISDLHKQQLLTVDTWLTTETSSNKPNSDKYKDNNQLSAVVGEQIILNIKLGTNRWFTAGTQIPALELPNVMSRQREQFSVNTTQRIKGETWYFQLWQISLLAQAPGYYEVPALDLNIEVMSPKNKKTAGKITSQTQQFSVTLPDARQVNSPWFSASDINIKQQWQQSNVTLHVGDSITRSITIHATDSLSVLLPNSLPQQANEQLQTYHSPPQLEDTEQRGHYLAKRTDQHTYILQKGGEITLPDVTIQWWDTKNNEMKQQVISGQHLMVQHTFSSWLAAYSNALIMITILVIALVLLILGTIKHYQHHVKPRWWLYFKAVNAKAWPQLLILLYQKVRHSNQQVTLSEGIENQQQHNVMALQKRICQPIQTDKRQIKLAYQLWFSVNNKEDKSGSKKRRSIWAILLPRALPQLSKEIKITDNKD</sequence>
<organism evidence="3 4">
    <name type="scientific">Psychromonas marina</name>
    <dbReference type="NCBI Taxonomy" id="88364"/>
    <lineage>
        <taxon>Bacteria</taxon>
        <taxon>Pseudomonadati</taxon>
        <taxon>Pseudomonadota</taxon>
        <taxon>Gammaproteobacteria</taxon>
        <taxon>Alteromonadales</taxon>
        <taxon>Psychromonadaceae</taxon>
        <taxon>Psychromonas</taxon>
    </lineage>
</organism>
<dbReference type="Proteomes" id="UP001157353">
    <property type="component" value="Unassembled WGS sequence"/>
</dbReference>
<reference evidence="4" key="1">
    <citation type="journal article" date="2019" name="Int. J. Syst. Evol. Microbiol.">
        <title>The Global Catalogue of Microorganisms (GCM) 10K type strain sequencing project: providing services to taxonomists for standard genome sequencing and annotation.</title>
        <authorList>
            <consortium name="The Broad Institute Genomics Platform"/>
            <consortium name="The Broad Institute Genome Sequencing Center for Infectious Disease"/>
            <person name="Wu L."/>
            <person name="Ma J."/>
        </authorList>
    </citation>
    <scope>NUCLEOTIDE SEQUENCE [LARGE SCALE GENOMIC DNA]</scope>
    <source>
        <strain evidence="4">NBRC 103166</strain>
    </source>
</reference>
<feature type="signal peptide" evidence="2">
    <location>
        <begin position="1"/>
        <end position="34"/>
    </location>
</feature>
<evidence type="ECO:0000256" key="1">
    <source>
        <dbReference type="SAM" id="Phobius"/>
    </source>
</evidence>
<evidence type="ECO:0008006" key="5">
    <source>
        <dbReference type="Google" id="ProtNLM"/>
    </source>
</evidence>
<keyword evidence="1" id="KW-1133">Transmembrane helix</keyword>